<keyword evidence="2" id="KW-0472">Membrane</keyword>
<evidence type="ECO:0000313" key="6">
    <source>
        <dbReference type="EMBL" id="AEV68617.1"/>
    </source>
</evidence>
<dbReference type="InterPro" id="IPR058728">
    <property type="entry name" value="HH_RND-rel"/>
</dbReference>
<reference evidence="7" key="1">
    <citation type="submission" date="2011-12" db="EMBL/GenBank/DDBJ databases">
        <title>Complete sequence of Clostridium clariflavum DSM 19732.</title>
        <authorList>
            <consortium name="US DOE Joint Genome Institute"/>
            <person name="Lucas S."/>
            <person name="Han J."/>
            <person name="Lapidus A."/>
            <person name="Cheng J.-F."/>
            <person name="Goodwin L."/>
            <person name="Pitluck S."/>
            <person name="Peters L."/>
            <person name="Teshima H."/>
            <person name="Detter J.C."/>
            <person name="Han C."/>
            <person name="Tapia R."/>
            <person name="Land M."/>
            <person name="Hauser L."/>
            <person name="Kyrpides N."/>
            <person name="Ivanova N."/>
            <person name="Pagani I."/>
            <person name="Kitzmiller T."/>
            <person name="Lynd L."/>
            <person name="Izquierdo J."/>
            <person name="Woyke T."/>
        </authorList>
    </citation>
    <scope>NUCLEOTIDE SEQUENCE [LARGE SCALE GENOMIC DNA]</scope>
    <source>
        <strain evidence="7">DSM 19732 / NBRC 101661 / EBR45</strain>
    </source>
</reference>
<dbReference type="KEGG" id="ccl:Clocl_2018"/>
<dbReference type="InterPro" id="IPR058729">
    <property type="entry name" value="Beta-barrel_RND-rel"/>
</dbReference>
<name>G8LW13_ACECE</name>
<evidence type="ECO:0000259" key="3">
    <source>
        <dbReference type="Pfam" id="PF26011"/>
    </source>
</evidence>
<feature type="coiled-coil region" evidence="1">
    <location>
        <begin position="99"/>
        <end position="151"/>
    </location>
</feature>
<sequence length="429" mass="47883" precursor="true">MAEVNNSVATKRIKLGSILIVLFLLLYVPSFIFWVYGKNVSTDIVRMGDIQDSINLDAVIVRSEVVLNSPIGGKCIKEIDEGEKIGTNGRIATVLNKSSEKLMEELKALDIKIIEAQRKRNENLELFSDDLKKLENEIEGKLKEIIKLGNSNELAKSSKLKGEVDELIQKKATIAGSLSKPNAYIQSLLDEKNNLQRRINQNTQDITASVSGIVSYVIDGYEAFLTPDRISELTLEDIENVEEKGIQKDIEKVGVEEGKPFAKVITDIEYYLVMILDSKLAKEYKVDDGIDIRLNDLGKVVTGNVFYRSNNMDGKSIVAVKVSNAASETAPFRKINIDLIKNQYSGLKVPLRSLSNIDEKNKIAEICLVKANRARFVKVEIVGKNEEFAIIKNIDNKNIDSDNVNSYSVSLYSSYVVNPINIEEGQTIN</sequence>
<organism evidence="6 7">
    <name type="scientific">Acetivibrio clariflavus (strain DSM 19732 / NBRC 101661 / EBR45)</name>
    <name type="common">Clostridium clariflavum</name>
    <dbReference type="NCBI Taxonomy" id="720554"/>
    <lineage>
        <taxon>Bacteria</taxon>
        <taxon>Bacillati</taxon>
        <taxon>Bacillota</taxon>
        <taxon>Clostridia</taxon>
        <taxon>Eubacteriales</taxon>
        <taxon>Oscillospiraceae</taxon>
        <taxon>Acetivibrio</taxon>
    </lineage>
</organism>
<dbReference type="eggNOG" id="COG0845">
    <property type="taxonomic scope" value="Bacteria"/>
</dbReference>
<dbReference type="AlphaFoldDB" id="G8LW13"/>
<dbReference type="Pfam" id="PF26018">
    <property type="entry name" value="BSH_RND_rel"/>
    <property type="match status" value="1"/>
</dbReference>
<proteinExistence type="predicted"/>
<feature type="domain" description="RND related beta-barrel" evidence="3">
    <location>
        <begin position="270"/>
        <end position="343"/>
    </location>
</feature>
<dbReference type="OrthoDB" id="1834786at2"/>
<dbReference type="Pfam" id="PF26011">
    <property type="entry name" value="Beta-barrel_RND_rel"/>
    <property type="match status" value="1"/>
</dbReference>
<protein>
    <recommendedName>
        <fullName evidence="8">Membrane fusion protein</fullName>
    </recommendedName>
</protein>
<gene>
    <name evidence="6" type="ordered locus">Clocl_2018</name>
</gene>
<dbReference type="EMBL" id="CP003065">
    <property type="protein sequence ID" value="AEV68617.1"/>
    <property type="molecule type" value="Genomic_DNA"/>
</dbReference>
<feature type="transmembrane region" description="Helical" evidence="2">
    <location>
        <begin position="15"/>
        <end position="36"/>
    </location>
</feature>
<evidence type="ECO:0000256" key="1">
    <source>
        <dbReference type="SAM" id="Coils"/>
    </source>
</evidence>
<keyword evidence="7" id="KW-1185">Reference proteome</keyword>
<dbReference type="STRING" id="720554.Clocl_2018"/>
<dbReference type="Pfam" id="PF26012">
    <property type="entry name" value="HH_RND_rel"/>
    <property type="match status" value="1"/>
</dbReference>
<evidence type="ECO:0000259" key="5">
    <source>
        <dbReference type="Pfam" id="PF26018"/>
    </source>
</evidence>
<feature type="domain" description="RND related alpha-helical hairpin" evidence="4">
    <location>
        <begin position="100"/>
        <end position="202"/>
    </location>
</feature>
<evidence type="ECO:0000256" key="2">
    <source>
        <dbReference type="SAM" id="Phobius"/>
    </source>
</evidence>
<dbReference type="HOGENOM" id="CLU_052312_1_0_9"/>
<feature type="domain" description="RND related barrel-sandwich hybrid" evidence="5">
    <location>
        <begin position="64"/>
        <end position="265"/>
    </location>
</feature>
<evidence type="ECO:0008006" key="8">
    <source>
        <dbReference type="Google" id="ProtNLM"/>
    </source>
</evidence>
<keyword evidence="1" id="KW-0175">Coiled coil</keyword>
<evidence type="ECO:0000313" key="7">
    <source>
        <dbReference type="Proteomes" id="UP000005435"/>
    </source>
</evidence>
<accession>G8LW13</accession>
<reference evidence="6 7" key="2">
    <citation type="journal article" date="2012" name="Stand. Genomic Sci.">
        <title>Complete Genome Sequence of Clostridium clariflavum DSM 19732.</title>
        <authorList>
            <person name="Izquierdo J.A."/>
            <person name="Goodwin L."/>
            <person name="Davenport K.W."/>
            <person name="Teshima H."/>
            <person name="Bruce D."/>
            <person name="Detter C."/>
            <person name="Tapia R."/>
            <person name="Han S."/>
            <person name="Land M."/>
            <person name="Hauser L."/>
            <person name="Jeffries C.D."/>
            <person name="Han J."/>
            <person name="Pitluck S."/>
            <person name="Nolan M."/>
            <person name="Chen A."/>
            <person name="Huntemann M."/>
            <person name="Mavromatis K."/>
            <person name="Mikhailova N."/>
            <person name="Liolios K."/>
            <person name="Woyke T."/>
            <person name="Lynd L.R."/>
        </authorList>
    </citation>
    <scope>NUCLEOTIDE SEQUENCE [LARGE SCALE GENOMIC DNA]</scope>
    <source>
        <strain evidence="7">DSM 19732 / NBRC 101661 / EBR45</strain>
    </source>
</reference>
<keyword evidence="2" id="KW-0812">Transmembrane</keyword>
<dbReference type="InterPro" id="IPR058709">
    <property type="entry name" value="BSH_RND-rel"/>
</dbReference>
<dbReference type="RefSeq" id="WP_014255197.1">
    <property type="nucleotide sequence ID" value="NC_016627.1"/>
</dbReference>
<keyword evidence="2" id="KW-1133">Transmembrane helix</keyword>
<evidence type="ECO:0000259" key="4">
    <source>
        <dbReference type="Pfam" id="PF26012"/>
    </source>
</evidence>
<dbReference type="Proteomes" id="UP000005435">
    <property type="component" value="Chromosome"/>
</dbReference>